<reference evidence="2 3" key="1">
    <citation type="journal article" date="2012" name="Genome Biol.">
        <title>Genome and low-iron response of an oceanic diatom adapted to chronic iron limitation.</title>
        <authorList>
            <person name="Lommer M."/>
            <person name="Specht M."/>
            <person name="Roy A.S."/>
            <person name="Kraemer L."/>
            <person name="Andreson R."/>
            <person name="Gutowska M.A."/>
            <person name="Wolf J."/>
            <person name="Bergner S.V."/>
            <person name="Schilhabel M.B."/>
            <person name="Klostermeier U.C."/>
            <person name="Beiko R.G."/>
            <person name="Rosenstiel P."/>
            <person name="Hippler M."/>
            <person name="Laroche J."/>
        </authorList>
    </citation>
    <scope>NUCLEOTIDE SEQUENCE [LARGE SCALE GENOMIC DNA]</scope>
    <source>
        <strain evidence="2 3">CCMP1005</strain>
    </source>
</reference>
<evidence type="ECO:0008006" key="4">
    <source>
        <dbReference type="Google" id="ProtNLM"/>
    </source>
</evidence>
<feature type="region of interest" description="Disordered" evidence="1">
    <location>
        <begin position="30"/>
        <end position="80"/>
    </location>
</feature>
<sequence>KPLKLLCPLPSLVGLGYHRRCRRYSSDRDMLDGEEESLDREDDEGGARALSKRKIGHPKISDDHKIKRPNIDGGTSGTSDAKIEALESPQDESLLRQQLHWNQGVLPVVAAQPPTVDLSRLDTHIVIQISSFLGTSRELMNLALTSKSFGLQQPASGRDWSLAEEVARRTVRSGHVRIPLSKYVQGRTTWLSILRDYEHPKLTFDTLLGGSIEYLDHDLGRTTTVGSTLNRGGDGDVCTAIVSNYVMESGIHYAEFYIDGLPSFGVVRPMPDMDLERIHWSNWDDVDKCEVDREGRHCGTGDDVGMLLNLNEGTLTAYKNKRRLCMINGLSGSYCWHASVRSIDHDYESATTIWKEEPPKTMLSSCEATAEECVSNASGGGEIEDDYWLQMRNT</sequence>
<name>K0R5T9_THAOC</name>
<gene>
    <name evidence="2" type="ORF">THAOC_37524</name>
</gene>
<proteinExistence type="predicted"/>
<dbReference type="Proteomes" id="UP000266841">
    <property type="component" value="Unassembled WGS sequence"/>
</dbReference>
<dbReference type="AlphaFoldDB" id="K0R5T9"/>
<dbReference type="Gene3D" id="2.60.120.920">
    <property type="match status" value="1"/>
</dbReference>
<feature type="non-terminal residue" evidence="2">
    <location>
        <position position="1"/>
    </location>
</feature>
<evidence type="ECO:0000256" key="1">
    <source>
        <dbReference type="SAM" id="MobiDB-lite"/>
    </source>
</evidence>
<organism evidence="2 3">
    <name type="scientific">Thalassiosira oceanica</name>
    <name type="common">Marine diatom</name>
    <dbReference type="NCBI Taxonomy" id="159749"/>
    <lineage>
        <taxon>Eukaryota</taxon>
        <taxon>Sar</taxon>
        <taxon>Stramenopiles</taxon>
        <taxon>Ochrophyta</taxon>
        <taxon>Bacillariophyta</taxon>
        <taxon>Coscinodiscophyceae</taxon>
        <taxon>Thalassiosirophycidae</taxon>
        <taxon>Thalassiosirales</taxon>
        <taxon>Thalassiosiraceae</taxon>
        <taxon>Thalassiosira</taxon>
    </lineage>
</organism>
<accession>K0R5T9</accession>
<evidence type="ECO:0000313" key="2">
    <source>
        <dbReference type="EMBL" id="EJK43981.1"/>
    </source>
</evidence>
<dbReference type="EMBL" id="AGNL01050350">
    <property type="protein sequence ID" value="EJK43981.1"/>
    <property type="molecule type" value="Genomic_DNA"/>
</dbReference>
<feature type="compositionally biased region" description="Acidic residues" evidence="1">
    <location>
        <begin position="32"/>
        <end position="44"/>
    </location>
</feature>
<keyword evidence="3" id="KW-1185">Reference proteome</keyword>
<evidence type="ECO:0000313" key="3">
    <source>
        <dbReference type="Proteomes" id="UP000266841"/>
    </source>
</evidence>
<protein>
    <recommendedName>
        <fullName evidence="4">F-box domain-containing protein</fullName>
    </recommendedName>
</protein>
<dbReference type="OrthoDB" id="2967263at2759"/>
<comment type="caution">
    <text evidence="2">The sequence shown here is derived from an EMBL/GenBank/DDBJ whole genome shotgun (WGS) entry which is preliminary data.</text>
</comment>
<dbReference type="InterPro" id="IPR043136">
    <property type="entry name" value="B30.2/SPRY_sf"/>
</dbReference>